<evidence type="ECO:0008006" key="3">
    <source>
        <dbReference type="Google" id="ProtNLM"/>
    </source>
</evidence>
<gene>
    <name evidence="1" type="ORF">CLV40_108122</name>
</gene>
<dbReference type="Gene3D" id="3.40.50.1010">
    <property type="entry name" value="5'-nuclease"/>
    <property type="match status" value="1"/>
</dbReference>
<organism evidence="1 2">
    <name type="scientific">Actinokineospora auranticolor</name>
    <dbReference type="NCBI Taxonomy" id="155976"/>
    <lineage>
        <taxon>Bacteria</taxon>
        <taxon>Bacillati</taxon>
        <taxon>Actinomycetota</taxon>
        <taxon>Actinomycetes</taxon>
        <taxon>Pseudonocardiales</taxon>
        <taxon>Pseudonocardiaceae</taxon>
        <taxon>Actinokineospora</taxon>
    </lineage>
</organism>
<evidence type="ECO:0000313" key="1">
    <source>
        <dbReference type="EMBL" id="PPK67125.1"/>
    </source>
</evidence>
<keyword evidence="2" id="KW-1185">Reference proteome</keyword>
<comment type="caution">
    <text evidence="1">The sequence shown here is derived from an EMBL/GenBank/DDBJ whole genome shotgun (WGS) entry which is preliminary data.</text>
</comment>
<evidence type="ECO:0000313" key="2">
    <source>
        <dbReference type="Proteomes" id="UP000239203"/>
    </source>
</evidence>
<dbReference type="AlphaFoldDB" id="A0A2S6GPE8"/>
<dbReference type="Proteomes" id="UP000239203">
    <property type="component" value="Unassembled WGS sequence"/>
</dbReference>
<name>A0A2S6GPE8_9PSEU</name>
<reference evidence="1 2" key="1">
    <citation type="submission" date="2018-02" db="EMBL/GenBank/DDBJ databases">
        <title>Genomic Encyclopedia of Archaeal and Bacterial Type Strains, Phase II (KMG-II): from individual species to whole genera.</title>
        <authorList>
            <person name="Goeker M."/>
        </authorList>
    </citation>
    <scope>NUCLEOTIDE SEQUENCE [LARGE SCALE GENOMIC DNA]</scope>
    <source>
        <strain evidence="1 2">YU 961-1</strain>
    </source>
</reference>
<dbReference type="EMBL" id="PTIX01000008">
    <property type="protein sequence ID" value="PPK67125.1"/>
    <property type="molecule type" value="Genomic_DNA"/>
</dbReference>
<accession>A0A2S6GPE8</accession>
<proteinExistence type="predicted"/>
<protein>
    <recommendedName>
        <fullName evidence="3">PIN domain-containing protein</fullName>
    </recommendedName>
</protein>
<sequence>MVRPDILGDLRDVVIPMPDSTGRPVAATRTGCKTNTGPHAVIAAFSQPGGGFDVARTTLCDGCYGHSLRDVSAGTRTGAAAMKAHDRITETKIRLLGDRVSCRTAWRIARRHGRDTLRDAGYIAVATLQADALITVDARLAALARDTGTVADIGDLVAPG</sequence>